<dbReference type="Proteomes" id="UP000467385">
    <property type="component" value="Chromosome"/>
</dbReference>
<evidence type="ECO:0000256" key="1">
    <source>
        <dbReference type="SAM" id="MobiDB-lite"/>
    </source>
</evidence>
<dbReference type="STRING" id="44010.AWC00_27685"/>
<keyword evidence="2" id="KW-1133">Transmembrane helix</keyword>
<accession>A0A1X1SSB4</accession>
<feature type="region of interest" description="Disordered" evidence="1">
    <location>
        <begin position="1"/>
        <end position="29"/>
    </location>
</feature>
<keyword evidence="2" id="KW-0472">Membrane</keyword>
<protein>
    <submittedName>
        <fullName evidence="3">Uncharacterized protein</fullName>
    </submittedName>
</protein>
<name>A0A1X1SSB4_9MYCO</name>
<proteinExistence type="predicted"/>
<evidence type="ECO:0000313" key="3">
    <source>
        <dbReference type="EMBL" id="BBZ39466.1"/>
    </source>
</evidence>
<feature type="transmembrane region" description="Helical" evidence="2">
    <location>
        <begin position="155"/>
        <end position="176"/>
    </location>
</feature>
<dbReference type="AlphaFoldDB" id="A0A1X1SSB4"/>
<evidence type="ECO:0000256" key="2">
    <source>
        <dbReference type="SAM" id="Phobius"/>
    </source>
</evidence>
<organism evidence="3 4">
    <name type="scientific">Mycobacterium conspicuum</name>
    <dbReference type="NCBI Taxonomy" id="44010"/>
    <lineage>
        <taxon>Bacteria</taxon>
        <taxon>Bacillati</taxon>
        <taxon>Actinomycetota</taxon>
        <taxon>Actinomycetes</taxon>
        <taxon>Mycobacteriales</taxon>
        <taxon>Mycobacteriaceae</taxon>
        <taxon>Mycobacterium</taxon>
    </lineage>
</organism>
<gene>
    <name evidence="3" type="ORF">MCNS_25290</name>
</gene>
<reference evidence="3 4" key="1">
    <citation type="journal article" date="2019" name="Emerg. Microbes Infect.">
        <title>Comprehensive subspecies identification of 175 nontuberculous mycobacteria species based on 7547 genomic profiles.</title>
        <authorList>
            <person name="Matsumoto Y."/>
            <person name="Kinjo T."/>
            <person name="Motooka D."/>
            <person name="Nabeya D."/>
            <person name="Jung N."/>
            <person name="Uechi K."/>
            <person name="Horii T."/>
            <person name="Iida T."/>
            <person name="Fujita J."/>
            <person name="Nakamura S."/>
        </authorList>
    </citation>
    <scope>NUCLEOTIDE SEQUENCE [LARGE SCALE GENOMIC DNA]</scope>
    <source>
        <strain evidence="3 4">JCM 14738</strain>
    </source>
</reference>
<dbReference type="InterPro" id="IPR010773">
    <property type="entry name" value="Mycophage_PG1_Gp7"/>
</dbReference>
<dbReference type="Pfam" id="PF07098">
    <property type="entry name" value="DUF1360"/>
    <property type="match status" value="1"/>
</dbReference>
<keyword evidence="4" id="KW-1185">Reference proteome</keyword>
<sequence>MKEVSEAGTGVAEEMADRAGQEADTYRGDNPRPLGGYVAVLILYTALVAVTTVAAAVTGRKLPERWRLQDLITVSMGTHKLSRTLTKDAVTSPLRAPFSYYAGTGGPAEVQEESRQSGQLRHTLGELLTCPFCLDMWVATGFAIGLIFAPRFTRLIAGSFTALAGADFLQLAYAIAQRSAQG</sequence>
<feature type="transmembrane region" description="Helical" evidence="2">
    <location>
        <begin position="124"/>
        <end position="149"/>
    </location>
</feature>
<keyword evidence="2" id="KW-0812">Transmembrane</keyword>
<feature type="transmembrane region" description="Helical" evidence="2">
    <location>
        <begin position="34"/>
        <end position="57"/>
    </location>
</feature>
<evidence type="ECO:0000313" key="4">
    <source>
        <dbReference type="Proteomes" id="UP000467385"/>
    </source>
</evidence>
<dbReference type="EMBL" id="AP022613">
    <property type="protein sequence ID" value="BBZ39466.1"/>
    <property type="molecule type" value="Genomic_DNA"/>
</dbReference>
<feature type="compositionally biased region" description="Basic and acidic residues" evidence="1">
    <location>
        <begin position="15"/>
        <end position="29"/>
    </location>
</feature>